<dbReference type="HOGENOM" id="CLU_2335187_0_0_1"/>
<evidence type="ECO:0000313" key="1">
    <source>
        <dbReference type="EMBL" id="KIO29686.1"/>
    </source>
</evidence>
<keyword evidence="2" id="KW-1185">Reference proteome</keyword>
<dbReference type="AlphaFoldDB" id="A0A0C3QNL7"/>
<accession>A0A0C3QNL7</accession>
<name>A0A0C3QNL7_9AGAM</name>
<dbReference type="EMBL" id="KN822979">
    <property type="protein sequence ID" value="KIO29686.1"/>
    <property type="molecule type" value="Genomic_DNA"/>
</dbReference>
<dbReference type="Proteomes" id="UP000054248">
    <property type="component" value="Unassembled WGS sequence"/>
</dbReference>
<reference evidence="2" key="2">
    <citation type="submission" date="2015-01" db="EMBL/GenBank/DDBJ databases">
        <title>Evolutionary Origins and Diversification of the Mycorrhizal Mutualists.</title>
        <authorList>
            <consortium name="DOE Joint Genome Institute"/>
            <consortium name="Mycorrhizal Genomics Consortium"/>
            <person name="Kohler A."/>
            <person name="Kuo A."/>
            <person name="Nagy L.G."/>
            <person name="Floudas D."/>
            <person name="Copeland A."/>
            <person name="Barry K.W."/>
            <person name="Cichocki N."/>
            <person name="Veneault-Fourrey C."/>
            <person name="LaButti K."/>
            <person name="Lindquist E.A."/>
            <person name="Lipzen A."/>
            <person name="Lundell T."/>
            <person name="Morin E."/>
            <person name="Murat C."/>
            <person name="Riley R."/>
            <person name="Ohm R."/>
            <person name="Sun H."/>
            <person name="Tunlid A."/>
            <person name="Henrissat B."/>
            <person name="Grigoriev I.V."/>
            <person name="Hibbett D.S."/>
            <person name="Martin F."/>
        </authorList>
    </citation>
    <scope>NUCLEOTIDE SEQUENCE [LARGE SCALE GENOMIC DNA]</scope>
    <source>
        <strain evidence="2">MUT 4182</strain>
    </source>
</reference>
<gene>
    <name evidence="1" type="ORF">M407DRAFT_242492</name>
</gene>
<sequence>MEYMSSKWNQSMSLLPGLEQVRGNRFLANPLDSCMALEPTPIAFQVFKHGSGRTPWQAGRTGVDLHRQLLDPRVSGNRSPNGVYVWRFRKTDGYEGGS</sequence>
<evidence type="ECO:0000313" key="2">
    <source>
        <dbReference type="Proteomes" id="UP000054248"/>
    </source>
</evidence>
<reference evidence="1 2" key="1">
    <citation type="submission" date="2014-04" db="EMBL/GenBank/DDBJ databases">
        <authorList>
            <consortium name="DOE Joint Genome Institute"/>
            <person name="Kuo A."/>
            <person name="Girlanda M."/>
            <person name="Perotto S."/>
            <person name="Kohler A."/>
            <person name="Nagy L.G."/>
            <person name="Floudas D."/>
            <person name="Copeland A."/>
            <person name="Barry K.W."/>
            <person name="Cichocki N."/>
            <person name="Veneault-Fourrey C."/>
            <person name="LaButti K."/>
            <person name="Lindquist E.A."/>
            <person name="Lipzen A."/>
            <person name="Lundell T."/>
            <person name="Morin E."/>
            <person name="Murat C."/>
            <person name="Sun H."/>
            <person name="Tunlid A."/>
            <person name="Henrissat B."/>
            <person name="Grigoriev I.V."/>
            <person name="Hibbett D.S."/>
            <person name="Martin F."/>
            <person name="Nordberg H.P."/>
            <person name="Cantor M.N."/>
            <person name="Hua S.X."/>
        </authorList>
    </citation>
    <scope>NUCLEOTIDE SEQUENCE [LARGE SCALE GENOMIC DNA]</scope>
    <source>
        <strain evidence="1 2">MUT 4182</strain>
    </source>
</reference>
<organism evidence="1 2">
    <name type="scientific">Tulasnella calospora MUT 4182</name>
    <dbReference type="NCBI Taxonomy" id="1051891"/>
    <lineage>
        <taxon>Eukaryota</taxon>
        <taxon>Fungi</taxon>
        <taxon>Dikarya</taxon>
        <taxon>Basidiomycota</taxon>
        <taxon>Agaricomycotina</taxon>
        <taxon>Agaricomycetes</taxon>
        <taxon>Cantharellales</taxon>
        <taxon>Tulasnellaceae</taxon>
        <taxon>Tulasnella</taxon>
    </lineage>
</organism>
<protein>
    <submittedName>
        <fullName evidence="1">Uncharacterized protein</fullName>
    </submittedName>
</protein>
<proteinExistence type="predicted"/>